<accession>A0A7K7AYP7</accession>
<evidence type="ECO:0000313" key="10">
    <source>
        <dbReference type="EMBL" id="NWY01234.1"/>
    </source>
</evidence>
<dbReference type="Gene3D" id="3.40.5.100">
    <property type="match status" value="1"/>
</dbReference>
<dbReference type="PANTHER" id="PTHR43675:SF8">
    <property type="entry name" value="ARSENITE METHYLTRANSFERASE"/>
    <property type="match status" value="1"/>
</dbReference>
<comment type="similarity">
    <text evidence="3">Belongs to the methyltransferase superfamily. Arsenite methyltransferase family.</text>
</comment>
<dbReference type="CDD" id="cd02440">
    <property type="entry name" value="AdoMet_MTases"/>
    <property type="match status" value="1"/>
</dbReference>
<evidence type="ECO:0000256" key="4">
    <source>
        <dbReference type="ARBA" id="ARBA00034521"/>
    </source>
</evidence>
<dbReference type="AlphaFoldDB" id="A0A7K7AYP7"/>
<proteinExistence type="inferred from homology"/>
<comment type="catalytic activity">
    <reaction evidence="6">
        <text>arsenic triglutathione + [thioredoxin]-dithiol + S-adenosyl-L-methionine + 2 H2O = methylarsonous acid + [thioredoxin]-disulfide + 3 glutathione + S-adenosyl-L-homocysteine + H(+)</text>
        <dbReference type="Rhea" id="RHEA:69460"/>
        <dbReference type="Rhea" id="RHEA-COMP:10698"/>
        <dbReference type="Rhea" id="RHEA-COMP:10700"/>
        <dbReference type="ChEBI" id="CHEBI:15377"/>
        <dbReference type="ChEBI" id="CHEBI:15378"/>
        <dbReference type="ChEBI" id="CHEBI:17826"/>
        <dbReference type="ChEBI" id="CHEBI:29950"/>
        <dbReference type="ChEBI" id="CHEBI:50058"/>
        <dbReference type="ChEBI" id="CHEBI:57856"/>
        <dbReference type="ChEBI" id="CHEBI:57925"/>
        <dbReference type="ChEBI" id="CHEBI:59789"/>
        <dbReference type="ChEBI" id="CHEBI:183640"/>
        <dbReference type="EC" id="2.1.1.137"/>
    </reaction>
</comment>
<comment type="catalytic activity">
    <reaction evidence="7">
        <text>arsenic triglutathione + 2 [thioredoxin]-dithiol + 2 S-adenosyl-L-methionine + H2O = dimethylarsinous acid + 2 [thioredoxin]-disulfide + 3 glutathione + 2 S-adenosyl-L-homocysteine + 2 H(+)</text>
        <dbReference type="Rhea" id="RHEA:69464"/>
        <dbReference type="Rhea" id="RHEA-COMP:10698"/>
        <dbReference type="Rhea" id="RHEA-COMP:10700"/>
        <dbReference type="ChEBI" id="CHEBI:15377"/>
        <dbReference type="ChEBI" id="CHEBI:15378"/>
        <dbReference type="ChEBI" id="CHEBI:23808"/>
        <dbReference type="ChEBI" id="CHEBI:29950"/>
        <dbReference type="ChEBI" id="CHEBI:50058"/>
        <dbReference type="ChEBI" id="CHEBI:57856"/>
        <dbReference type="ChEBI" id="CHEBI:57925"/>
        <dbReference type="ChEBI" id="CHEBI:59789"/>
        <dbReference type="ChEBI" id="CHEBI:183640"/>
        <dbReference type="EC" id="2.1.1.137"/>
    </reaction>
</comment>
<dbReference type="GO" id="GO:0030791">
    <property type="term" value="F:arsenite methyltransferase activity"/>
    <property type="evidence" value="ECO:0007669"/>
    <property type="project" value="UniProtKB-EC"/>
</dbReference>
<evidence type="ECO:0000256" key="7">
    <source>
        <dbReference type="ARBA" id="ARBA00047943"/>
    </source>
</evidence>
<dbReference type="GO" id="GO:0009404">
    <property type="term" value="P:toxin metabolic process"/>
    <property type="evidence" value="ECO:0007669"/>
    <property type="project" value="TreeGrafter"/>
</dbReference>
<dbReference type="Pfam" id="PF13847">
    <property type="entry name" value="Methyltransf_31"/>
    <property type="match status" value="1"/>
</dbReference>
<dbReference type="GO" id="GO:0032259">
    <property type="term" value="P:methylation"/>
    <property type="evidence" value="ECO:0007669"/>
    <property type="project" value="UniProtKB-KW"/>
</dbReference>
<dbReference type="InterPro" id="IPR026669">
    <property type="entry name" value="Arsenite_MeTrfase-like"/>
</dbReference>
<keyword evidence="11" id="KW-1185">Reference proteome</keyword>
<comment type="catalytic activity">
    <reaction evidence="8">
        <text>arsenic triglutathione + 3 [thioredoxin]-dithiol + 3 S-adenosyl-L-methionine = trimethylarsine + 3 [thioredoxin]-disulfide + 3 glutathione + 3 S-adenosyl-L-homocysteine + 3 H(+)</text>
        <dbReference type="Rhea" id="RHEA:69432"/>
        <dbReference type="Rhea" id="RHEA-COMP:10698"/>
        <dbReference type="Rhea" id="RHEA-COMP:10700"/>
        <dbReference type="ChEBI" id="CHEBI:15378"/>
        <dbReference type="ChEBI" id="CHEBI:27130"/>
        <dbReference type="ChEBI" id="CHEBI:29950"/>
        <dbReference type="ChEBI" id="CHEBI:50058"/>
        <dbReference type="ChEBI" id="CHEBI:57856"/>
        <dbReference type="ChEBI" id="CHEBI:57925"/>
        <dbReference type="ChEBI" id="CHEBI:59789"/>
        <dbReference type="ChEBI" id="CHEBI:183640"/>
        <dbReference type="EC" id="2.1.1.137"/>
    </reaction>
</comment>
<sequence>QDYYGKELRSSQDLKTTACVTPAQPLSPAAREALERVHPEVAARYYGCGLLLPEGLASRRVLDLGSGSGRDCYVLSQLVGEKGHVTGIDMTQEQVEVAKRHLAYHMDKFGYRAPNVDFIWGFMEKLGEAGLADESYDVVISNCVVNLAPDKRAVLREAYRVLKPGGEMHFSDVYASGRLSEAARAHRVLWGECLAGALRWTELCSIARELGFSAPRLLSASPVALQHAELQRVAGDCRFVSATCRLFKVPQGGQAAPGRAVYSGGIAGHEQQLVFDANFTFKGGARGREAGLGEAVDVDADTAAILRSSRFAQHFSIQDGGADAGAAPPGCC</sequence>
<dbReference type="Gene3D" id="3.40.50.150">
    <property type="entry name" value="Vaccinia Virus protein VP39"/>
    <property type="match status" value="1"/>
</dbReference>
<feature type="domain" description="Methyltransferase" evidence="9">
    <location>
        <begin position="60"/>
        <end position="208"/>
    </location>
</feature>
<keyword evidence="10" id="KW-0489">Methyltransferase</keyword>
<reference evidence="10 11" key="1">
    <citation type="submission" date="2019-09" db="EMBL/GenBank/DDBJ databases">
        <title>Bird 10,000 Genomes (B10K) Project - Family phase.</title>
        <authorList>
            <person name="Zhang G."/>
        </authorList>
    </citation>
    <scope>NUCLEOTIDE SEQUENCE [LARGE SCALE GENOMIC DNA]</scope>
    <source>
        <strain evidence="10">B10K-MSB-03</strain>
    </source>
</reference>
<gene>
    <name evidence="10" type="primary">As3mt</name>
    <name evidence="10" type="ORF">NOTORN_R12251</name>
</gene>
<keyword evidence="1 10" id="KW-0808">Transferase</keyword>
<evidence type="ECO:0000256" key="1">
    <source>
        <dbReference type="ARBA" id="ARBA00022679"/>
    </source>
</evidence>
<evidence type="ECO:0000256" key="6">
    <source>
        <dbReference type="ARBA" id="ARBA00047941"/>
    </source>
</evidence>
<evidence type="ECO:0000256" key="2">
    <source>
        <dbReference type="ARBA" id="ARBA00022691"/>
    </source>
</evidence>
<feature type="non-terminal residue" evidence="10">
    <location>
        <position position="1"/>
    </location>
</feature>
<dbReference type="Proteomes" id="UP000531938">
    <property type="component" value="Unassembled WGS sequence"/>
</dbReference>
<dbReference type="GO" id="GO:0018872">
    <property type="term" value="P:arsonoacetate metabolic process"/>
    <property type="evidence" value="ECO:0007669"/>
    <property type="project" value="TreeGrafter"/>
</dbReference>
<comment type="caution">
    <text evidence="10">The sequence shown here is derived from an EMBL/GenBank/DDBJ whole genome shotgun (WGS) entry which is preliminary data.</text>
</comment>
<keyword evidence="2" id="KW-0949">S-adenosyl-L-methionine</keyword>
<feature type="non-terminal residue" evidence="10">
    <location>
        <position position="332"/>
    </location>
</feature>
<dbReference type="InterPro" id="IPR025714">
    <property type="entry name" value="Methyltranfer_dom"/>
</dbReference>
<evidence type="ECO:0000259" key="9">
    <source>
        <dbReference type="Pfam" id="PF13847"/>
    </source>
</evidence>
<dbReference type="EMBL" id="VZSH01000084">
    <property type="protein sequence ID" value="NWY01234.1"/>
    <property type="molecule type" value="Genomic_DNA"/>
</dbReference>
<evidence type="ECO:0000256" key="5">
    <source>
        <dbReference type="ARBA" id="ARBA00034545"/>
    </source>
</evidence>
<dbReference type="GO" id="GO:0005829">
    <property type="term" value="C:cytosol"/>
    <property type="evidence" value="ECO:0007669"/>
    <property type="project" value="TreeGrafter"/>
</dbReference>
<evidence type="ECO:0000313" key="11">
    <source>
        <dbReference type="Proteomes" id="UP000531938"/>
    </source>
</evidence>
<evidence type="ECO:0000256" key="8">
    <source>
        <dbReference type="ARBA" id="ARBA00048428"/>
    </source>
</evidence>
<dbReference type="InterPro" id="IPR029063">
    <property type="entry name" value="SAM-dependent_MTases_sf"/>
</dbReference>
<dbReference type="SUPFAM" id="SSF53335">
    <property type="entry name" value="S-adenosyl-L-methionine-dependent methyltransferases"/>
    <property type="match status" value="1"/>
</dbReference>
<name>A0A7K7AYP7_9AVES</name>
<protein>
    <recommendedName>
        <fullName evidence="5">Arsenite methyltransferase</fullName>
        <ecNumber evidence="4">2.1.1.137</ecNumber>
    </recommendedName>
</protein>
<dbReference type="EC" id="2.1.1.137" evidence="4"/>
<evidence type="ECO:0000256" key="3">
    <source>
        <dbReference type="ARBA" id="ARBA00034487"/>
    </source>
</evidence>
<dbReference type="PANTHER" id="PTHR43675">
    <property type="entry name" value="ARSENITE METHYLTRANSFERASE"/>
    <property type="match status" value="1"/>
</dbReference>
<organism evidence="10 11">
    <name type="scientific">Nothoprocta ornata</name>
    <dbReference type="NCBI Taxonomy" id="83376"/>
    <lineage>
        <taxon>Eukaryota</taxon>
        <taxon>Metazoa</taxon>
        <taxon>Chordata</taxon>
        <taxon>Craniata</taxon>
        <taxon>Vertebrata</taxon>
        <taxon>Euteleostomi</taxon>
        <taxon>Archelosauria</taxon>
        <taxon>Archosauria</taxon>
        <taxon>Dinosauria</taxon>
        <taxon>Saurischia</taxon>
        <taxon>Theropoda</taxon>
        <taxon>Coelurosauria</taxon>
        <taxon>Aves</taxon>
        <taxon>Palaeognathae</taxon>
        <taxon>Tinamiformes</taxon>
        <taxon>Tinamidae</taxon>
        <taxon>Nothoprocta</taxon>
    </lineage>
</organism>